<proteinExistence type="inferred from homology"/>
<comment type="caution">
    <text evidence="7">The sequence shown here is derived from an EMBL/GenBank/DDBJ whole genome shotgun (WGS) entry which is preliminary data.</text>
</comment>
<dbReference type="GO" id="GO:0004497">
    <property type="term" value="F:monooxygenase activity"/>
    <property type="evidence" value="ECO:0007669"/>
    <property type="project" value="InterPro"/>
</dbReference>
<dbReference type="Gene3D" id="3.50.50.60">
    <property type="entry name" value="FAD/NAD(P)-binding domain"/>
    <property type="match status" value="2"/>
</dbReference>
<feature type="compositionally biased region" description="Low complexity" evidence="5">
    <location>
        <begin position="129"/>
        <end position="142"/>
    </location>
</feature>
<keyword evidence="3" id="KW-0274">FAD</keyword>
<feature type="compositionally biased region" description="Basic and acidic residues" evidence="5">
    <location>
        <begin position="339"/>
        <end position="364"/>
    </location>
</feature>
<evidence type="ECO:0000256" key="1">
    <source>
        <dbReference type="ARBA" id="ARBA00007992"/>
    </source>
</evidence>
<sequence>MTLQVQVHFEKVNTVAPSLLQPSKQLGSRTPMQLVGMSNLKLNREMYSPRAQSIHRRILIKNFLTMLYQRHPIEWIEDSPVDDKDHWMEQTLSAAGIEEHSDQHQNNNDGGDYNYNDYNDDSHYRSNRGPSSGSSKPDSLLSRPSKVTPLPRPASGELPQSLHNYLSNVFDVDWSPDSNNTKDTFYTAKPSSRPASTSSPALASQLSQLSFSSATPSPASWTVAAAERKTRTPQRTRSFTGNNSNVGHRISDSPGSLMREPSQDGIPRTTNGRQPQQLEDYNQDSTYTYDRSDGVRDNVKRESRSTRYPKSPPMAPTSGRSRRGGRSEPSARPYSSLPHPKDSDGILDYPAREHHTFGSSDDRPYLAVPFPDYSDQHYPQSLPPPPPPPYSRSPSPAPLITSPPSSPSISPNPDLKISKNNRTQPVFELASAKLEYQQYQERQKLFVTDDLGEESRTESGARGFIKMLSRRGSKKKAATISAPIPKISSISGPLLLQDIPRQAPLQYPPFPIASLTRLLTLQSARISPEENTTHKAMAPQVPLANQDPDFVKSYFPLSISATTASTPSTTAYSNKTATPITQDTTTGPHRLKVLIAGGNIQGLVLALILHRLNVDVLVLERAHSQGASPGSIVMGSFAVNLLEMLEILAPIAVNTQELHRLRIWNEYGVLQAEVDFSGARERYGHNGFVVNTRELQTTLRGQLPGHCVLDGKSVIDYVQDTDGVTVWCEDGSCYRGAILVGCDGRNSTVRRILYEQTQHPPEDEEAVPTTGMDNNLAGMTNVFAHDELIDPATNECIFRQDWGDSQVVIGRSAPFTREFVDRVRHFKFPLGGTIGDILDKSDWTEMRRVPNEKHVYHLWHEGRVVLAGEAMLDACSLAPLITRALCGGGDLEIIDAAFQAYRQERFLIAQDATNGSAGLGRLLSRPHLSSDNFAFEFDFDFDYFPAWLQRIAEIKGESIRHGYHNRVISRPELYNFLVDQIPAEKIQLGKQVTHVEQDDDAATCICTDGSKYRGIIIGADGAYSAVRLSLYKGLKEKGLLPGSDYKPMWYRSKALVGMTYPDHERFGVLGTKAYVSDVKVLVSRGDTPFTLWCVPMSGHRICWTLEYPLASGAKEEAPDVEDLSYDARSVQGLCSAFRSLPSPYEGVLIGELLDAAPPNTIFSLPREEASVSTWTAGSIALMGDASHKALPHFGQSMVQAGCDAVHLANVLYAHSRHLAGMESPEDALAKYATQRRASARFAVWASHMFGLLMNRQDWIGNTVRAVVVKYVPQQIVAWLGDWMNRSRPQASFLPPVSASVGVV</sequence>
<dbReference type="PANTHER" id="PTHR47356">
    <property type="entry name" value="FAD-DEPENDENT MONOOXYGENASE ASQG-RELATED"/>
    <property type="match status" value="1"/>
</dbReference>
<dbReference type="InterPro" id="IPR002938">
    <property type="entry name" value="FAD-bd"/>
</dbReference>
<feature type="compositionally biased region" description="Pro residues" evidence="5">
    <location>
        <begin position="381"/>
        <end position="397"/>
    </location>
</feature>
<keyword evidence="2" id="KW-0285">Flavoprotein</keyword>
<dbReference type="PANTHER" id="PTHR47356:SF2">
    <property type="entry name" value="FAD-BINDING DOMAIN-CONTAINING PROTEIN-RELATED"/>
    <property type="match status" value="1"/>
</dbReference>
<dbReference type="InterPro" id="IPR036188">
    <property type="entry name" value="FAD/NAD-bd_sf"/>
</dbReference>
<feature type="region of interest" description="Disordered" evidence="5">
    <location>
        <begin position="226"/>
        <end position="420"/>
    </location>
</feature>
<organism evidence="7 8">
    <name type="scientific">Podila minutissima</name>
    <dbReference type="NCBI Taxonomy" id="64525"/>
    <lineage>
        <taxon>Eukaryota</taxon>
        <taxon>Fungi</taxon>
        <taxon>Fungi incertae sedis</taxon>
        <taxon>Mucoromycota</taxon>
        <taxon>Mortierellomycotina</taxon>
        <taxon>Mortierellomycetes</taxon>
        <taxon>Mortierellales</taxon>
        <taxon>Mortierellaceae</taxon>
        <taxon>Podila</taxon>
    </lineage>
</organism>
<keyword evidence="4" id="KW-0560">Oxidoreductase</keyword>
<feature type="compositionally biased region" description="Low complexity" evidence="5">
    <location>
        <begin position="398"/>
        <end position="413"/>
    </location>
</feature>
<keyword evidence="8" id="KW-1185">Reference proteome</keyword>
<feature type="compositionally biased region" description="Polar residues" evidence="5">
    <location>
        <begin position="268"/>
        <end position="289"/>
    </location>
</feature>
<feature type="compositionally biased region" description="Polar residues" evidence="5">
    <location>
        <begin position="574"/>
        <end position="584"/>
    </location>
</feature>
<evidence type="ECO:0000313" key="7">
    <source>
        <dbReference type="EMBL" id="KAF9324305.1"/>
    </source>
</evidence>
<comment type="similarity">
    <text evidence="1">Belongs to the paxM FAD-dependent monooxygenase family.</text>
</comment>
<feature type="compositionally biased region" description="Basic and acidic residues" evidence="5">
    <location>
        <begin position="290"/>
        <end position="305"/>
    </location>
</feature>
<dbReference type="GO" id="GO:0071949">
    <property type="term" value="F:FAD binding"/>
    <property type="evidence" value="ECO:0007669"/>
    <property type="project" value="InterPro"/>
</dbReference>
<feature type="region of interest" description="Disordered" evidence="5">
    <location>
        <begin position="97"/>
        <end position="159"/>
    </location>
</feature>
<reference evidence="7" key="1">
    <citation type="journal article" date="2020" name="Fungal Divers.">
        <title>Resolving the Mortierellaceae phylogeny through synthesis of multi-gene phylogenetics and phylogenomics.</title>
        <authorList>
            <person name="Vandepol N."/>
            <person name="Liber J."/>
            <person name="Desiro A."/>
            <person name="Na H."/>
            <person name="Kennedy M."/>
            <person name="Barry K."/>
            <person name="Grigoriev I.V."/>
            <person name="Miller A.N."/>
            <person name="O'Donnell K."/>
            <person name="Stajich J.E."/>
            <person name="Bonito G."/>
        </authorList>
    </citation>
    <scope>NUCLEOTIDE SEQUENCE</scope>
    <source>
        <strain evidence="7">NVP1</strain>
    </source>
</reference>
<dbReference type="InterPro" id="IPR050562">
    <property type="entry name" value="FAD_mOase_fung"/>
</dbReference>
<feature type="domain" description="FAD-binding" evidence="6">
    <location>
        <begin position="591"/>
        <end position="870"/>
    </location>
</feature>
<feature type="compositionally biased region" description="Low complexity" evidence="5">
    <location>
        <begin position="104"/>
        <end position="117"/>
    </location>
</feature>
<dbReference type="SUPFAM" id="SSF51905">
    <property type="entry name" value="FAD/NAD(P)-binding domain"/>
    <property type="match status" value="2"/>
</dbReference>
<evidence type="ECO:0000313" key="8">
    <source>
        <dbReference type="Proteomes" id="UP000696485"/>
    </source>
</evidence>
<evidence type="ECO:0000256" key="2">
    <source>
        <dbReference type="ARBA" id="ARBA00022630"/>
    </source>
</evidence>
<name>A0A9P5SDX6_9FUNG</name>
<evidence type="ECO:0000259" key="6">
    <source>
        <dbReference type="Pfam" id="PF01494"/>
    </source>
</evidence>
<accession>A0A9P5SDX6</accession>
<gene>
    <name evidence="7" type="ORF">BG006_000678</name>
</gene>
<dbReference type="Pfam" id="PF01494">
    <property type="entry name" value="FAD_binding_3"/>
    <property type="match status" value="1"/>
</dbReference>
<evidence type="ECO:0000256" key="3">
    <source>
        <dbReference type="ARBA" id="ARBA00022827"/>
    </source>
</evidence>
<evidence type="ECO:0000256" key="4">
    <source>
        <dbReference type="ARBA" id="ARBA00023002"/>
    </source>
</evidence>
<dbReference type="Proteomes" id="UP000696485">
    <property type="component" value="Unassembled WGS sequence"/>
</dbReference>
<feature type="compositionally biased region" description="Low complexity" evidence="5">
    <location>
        <begin position="564"/>
        <end position="573"/>
    </location>
</feature>
<protein>
    <recommendedName>
        <fullName evidence="6">FAD-binding domain-containing protein</fullName>
    </recommendedName>
</protein>
<feature type="region of interest" description="Disordered" evidence="5">
    <location>
        <begin position="564"/>
        <end position="584"/>
    </location>
</feature>
<feature type="compositionally biased region" description="Polar residues" evidence="5">
    <location>
        <begin position="233"/>
        <end position="246"/>
    </location>
</feature>
<dbReference type="PRINTS" id="PR00420">
    <property type="entry name" value="RNGMNOXGNASE"/>
</dbReference>
<dbReference type="EMBL" id="JAAAUY010001113">
    <property type="protein sequence ID" value="KAF9324305.1"/>
    <property type="molecule type" value="Genomic_DNA"/>
</dbReference>
<evidence type="ECO:0000256" key="5">
    <source>
        <dbReference type="SAM" id="MobiDB-lite"/>
    </source>
</evidence>